<comment type="similarity">
    <text evidence="2">Belongs to the AAA ATPase family. BCS1 subfamily.</text>
</comment>
<protein>
    <recommendedName>
        <fullName evidence="18">Mitochondrial chaperone BCS1</fullName>
    </recommendedName>
</protein>
<dbReference type="Gene3D" id="3.40.50.300">
    <property type="entry name" value="P-loop containing nucleotide triphosphate hydrolases"/>
    <property type="match status" value="1"/>
</dbReference>
<dbReference type="PROSITE" id="PS00674">
    <property type="entry name" value="AAA"/>
    <property type="match status" value="1"/>
</dbReference>
<dbReference type="AlphaFoldDB" id="A0A0D0CIE9"/>
<comment type="catalytic activity">
    <reaction evidence="11">
        <text>ATP + H2O = ADP + phosphate + H(+)</text>
        <dbReference type="Rhea" id="RHEA:13065"/>
        <dbReference type="ChEBI" id="CHEBI:15377"/>
        <dbReference type="ChEBI" id="CHEBI:15378"/>
        <dbReference type="ChEBI" id="CHEBI:30616"/>
        <dbReference type="ChEBI" id="CHEBI:43474"/>
        <dbReference type="ChEBI" id="CHEBI:456216"/>
    </reaction>
    <physiologicalReaction direction="left-to-right" evidence="11">
        <dbReference type="Rhea" id="RHEA:13066"/>
    </physiologicalReaction>
</comment>
<keyword evidence="9" id="KW-0496">Mitochondrion</keyword>
<evidence type="ECO:0000313" key="17">
    <source>
        <dbReference type="Proteomes" id="UP000053593"/>
    </source>
</evidence>
<keyword evidence="7 12" id="KW-0067">ATP-binding</keyword>
<reference evidence="16 17" key="1">
    <citation type="submission" date="2014-04" db="EMBL/GenBank/DDBJ databases">
        <title>Evolutionary Origins and Diversification of the Mycorrhizal Mutualists.</title>
        <authorList>
            <consortium name="DOE Joint Genome Institute"/>
            <consortium name="Mycorrhizal Genomics Consortium"/>
            <person name="Kohler A."/>
            <person name="Kuo A."/>
            <person name="Nagy L.G."/>
            <person name="Floudas D."/>
            <person name="Copeland A."/>
            <person name="Barry K.W."/>
            <person name="Cichocki N."/>
            <person name="Veneault-Fourrey C."/>
            <person name="LaButti K."/>
            <person name="Lindquist E.A."/>
            <person name="Lipzen A."/>
            <person name="Lundell T."/>
            <person name="Morin E."/>
            <person name="Murat C."/>
            <person name="Riley R."/>
            <person name="Ohm R."/>
            <person name="Sun H."/>
            <person name="Tunlid A."/>
            <person name="Henrissat B."/>
            <person name="Grigoriev I.V."/>
            <person name="Hibbett D.S."/>
            <person name="Martin F."/>
        </authorList>
    </citation>
    <scope>NUCLEOTIDE SEQUENCE [LARGE SCALE GENOMIC DNA]</scope>
    <source>
        <strain evidence="16 17">FD-317 M1</strain>
    </source>
</reference>
<accession>A0A0D0CIE9</accession>
<sequence>MTSFVQKVFTSLLAPNASSDALFNSASSSTPAASGAAQSADFSSIITLLFSFSALRDWSKLILIGGSFETCRRLVFGLYYKILASFWVNAYFEETDACYRWMMVWLSNQPSWKKARDVEISTSTYGAKNISMALDPQDSIGHQNKSYRTLSFLPSLSVTYHLWYKNCYMSITRTKEESGMGMFGRHKEHTLRISLLTRDREMLTRLLQDARENYMDAQESSMNVFAADGMSNRWKHVASRAKRSMSSIILDPGIKESLLRDARDFLDSKTWYTERGIPFRRGYLLWGVPGSGKSSLIHAIAGELGLDVFEISLSKLGLDDSSLNELINNLPERAIALMEDIDVAYTHALTRDSGSAADVTPNPMSMTVRNPVMPGGFPGAAQPGGSRITLSGLLNALDGVSAQEGRILFATTNKYSSLDAALCRPGRMDVHIEFKLASKYQAKELFLRFFNPGIDNTSTLISQADHDNDSVSDDSVINSGVDSGYSSSTHTLDGEDSGQQLLLTGGGAAVHTLKLLPKRLEALATKFSEEIPDREFSMAALQGYLMMYKMQPEEAVEQVGEWLEKERMEQDAKIESAQNDQGKPGIEMKKDELELVKKMERDIMQRVEKEVREKMMRERLEKDITERVEREMATKMDIWFNEGKQKPLETMS</sequence>
<evidence type="ECO:0000256" key="7">
    <source>
        <dbReference type="ARBA" id="ARBA00022840"/>
    </source>
</evidence>
<feature type="domain" description="BCS1 N-terminal" evidence="15">
    <location>
        <begin position="62"/>
        <end position="248"/>
    </location>
</feature>
<feature type="coiled-coil region" evidence="13">
    <location>
        <begin position="193"/>
        <end position="220"/>
    </location>
</feature>
<dbReference type="InterPro" id="IPR003960">
    <property type="entry name" value="ATPase_AAA_CS"/>
</dbReference>
<dbReference type="OrthoDB" id="10251412at2759"/>
<dbReference type="Pfam" id="PF08740">
    <property type="entry name" value="BCS1_N"/>
    <property type="match status" value="1"/>
</dbReference>
<evidence type="ECO:0000256" key="12">
    <source>
        <dbReference type="RuleBase" id="RU003651"/>
    </source>
</evidence>
<gene>
    <name evidence="16" type="ORF">GYMLUDRAFT_48477</name>
</gene>
<evidence type="ECO:0000256" key="3">
    <source>
        <dbReference type="ARBA" id="ARBA00022692"/>
    </source>
</evidence>
<keyword evidence="17" id="KW-1185">Reference proteome</keyword>
<keyword evidence="4 12" id="KW-0547">Nucleotide-binding</keyword>
<dbReference type="GO" id="GO:0016887">
    <property type="term" value="F:ATP hydrolysis activity"/>
    <property type="evidence" value="ECO:0007669"/>
    <property type="project" value="InterPro"/>
</dbReference>
<evidence type="ECO:0000259" key="15">
    <source>
        <dbReference type="SMART" id="SM01024"/>
    </source>
</evidence>
<evidence type="ECO:0000256" key="8">
    <source>
        <dbReference type="ARBA" id="ARBA00022989"/>
    </source>
</evidence>
<keyword evidence="8" id="KW-1133">Transmembrane helix</keyword>
<evidence type="ECO:0000256" key="4">
    <source>
        <dbReference type="ARBA" id="ARBA00022741"/>
    </source>
</evidence>
<feature type="domain" description="AAA+ ATPase" evidence="14">
    <location>
        <begin position="279"/>
        <end position="438"/>
    </location>
</feature>
<keyword evidence="13" id="KW-0175">Coiled coil</keyword>
<dbReference type="InterPro" id="IPR003593">
    <property type="entry name" value="AAA+_ATPase"/>
</dbReference>
<dbReference type="Pfam" id="PF25426">
    <property type="entry name" value="AAA_lid_BCS1"/>
    <property type="match status" value="1"/>
</dbReference>
<evidence type="ECO:0000256" key="5">
    <source>
        <dbReference type="ARBA" id="ARBA00022792"/>
    </source>
</evidence>
<dbReference type="SUPFAM" id="SSF52540">
    <property type="entry name" value="P-loop containing nucleoside triphosphate hydrolases"/>
    <property type="match status" value="1"/>
</dbReference>
<proteinExistence type="inferred from homology"/>
<evidence type="ECO:0000256" key="6">
    <source>
        <dbReference type="ARBA" id="ARBA00022801"/>
    </source>
</evidence>
<dbReference type="EMBL" id="KN834813">
    <property type="protein sequence ID" value="KIK54778.1"/>
    <property type="molecule type" value="Genomic_DNA"/>
</dbReference>
<dbReference type="SMART" id="SM00382">
    <property type="entry name" value="AAA"/>
    <property type="match status" value="1"/>
</dbReference>
<dbReference type="InterPro" id="IPR027417">
    <property type="entry name" value="P-loop_NTPase"/>
</dbReference>
<evidence type="ECO:0008006" key="18">
    <source>
        <dbReference type="Google" id="ProtNLM"/>
    </source>
</evidence>
<organism evidence="16 17">
    <name type="scientific">Collybiopsis luxurians FD-317 M1</name>
    <dbReference type="NCBI Taxonomy" id="944289"/>
    <lineage>
        <taxon>Eukaryota</taxon>
        <taxon>Fungi</taxon>
        <taxon>Dikarya</taxon>
        <taxon>Basidiomycota</taxon>
        <taxon>Agaricomycotina</taxon>
        <taxon>Agaricomycetes</taxon>
        <taxon>Agaricomycetidae</taxon>
        <taxon>Agaricales</taxon>
        <taxon>Marasmiineae</taxon>
        <taxon>Omphalotaceae</taxon>
        <taxon>Collybiopsis</taxon>
        <taxon>Collybiopsis luxurians</taxon>
    </lineage>
</organism>
<dbReference type="InterPro" id="IPR050747">
    <property type="entry name" value="Mitochondrial_chaperone_BCS1"/>
</dbReference>
<name>A0A0D0CIE9_9AGAR</name>
<keyword evidence="3" id="KW-0812">Transmembrane</keyword>
<evidence type="ECO:0000256" key="9">
    <source>
        <dbReference type="ARBA" id="ARBA00023128"/>
    </source>
</evidence>
<keyword evidence="6" id="KW-0378">Hydrolase</keyword>
<dbReference type="PANTHER" id="PTHR23070">
    <property type="entry name" value="BCS1 AAA-TYPE ATPASE"/>
    <property type="match status" value="1"/>
</dbReference>
<evidence type="ECO:0000256" key="1">
    <source>
        <dbReference type="ARBA" id="ARBA00004434"/>
    </source>
</evidence>
<dbReference type="Proteomes" id="UP000053593">
    <property type="component" value="Unassembled WGS sequence"/>
</dbReference>
<comment type="subcellular location">
    <subcellularLocation>
        <location evidence="1">Mitochondrion inner membrane</location>
        <topology evidence="1">Single-pass membrane protein</topology>
    </subcellularLocation>
</comment>
<keyword evidence="10" id="KW-0472">Membrane</keyword>
<evidence type="ECO:0000313" key="16">
    <source>
        <dbReference type="EMBL" id="KIK54778.1"/>
    </source>
</evidence>
<evidence type="ECO:0000259" key="14">
    <source>
        <dbReference type="SMART" id="SM00382"/>
    </source>
</evidence>
<dbReference type="InterPro" id="IPR003959">
    <property type="entry name" value="ATPase_AAA_core"/>
</dbReference>
<dbReference type="InterPro" id="IPR014851">
    <property type="entry name" value="BCS1_N"/>
</dbReference>
<dbReference type="SMART" id="SM01024">
    <property type="entry name" value="BCS1_N"/>
    <property type="match status" value="1"/>
</dbReference>
<dbReference type="Pfam" id="PF00004">
    <property type="entry name" value="AAA"/>
    <property type="match status" value="2"/>
</dbReference>
<evidence type="ECO:0000256" key="10">
    <source>
        <dbReference type="ARBA" id="ARBA00023136"/>
    </source>
</evidence>
<dbReference type="GO" id="GO:0005743">
    <property type="term" value="C:mitochondrial inner membrane"/>
    <property type="evidence" value="ECO:0007669"/>
    <property type="project" value="UniProtKB-SubCell"/>
</dbReference>
<dbReference type="HOGENOM" id="CLU_010189_3_2_1"/>
<dbReference type="GO" id="GO:0005524">
    <property type="term" value="F:ATP binding"/>
    <property type="evidence" value="ECO:0007669"/>
    <property type="project" value="UniProtKB-KW"/>
</dbReference>
<evidence type="ECO:0000256" key="11">
    <source>
        <dbReference type="ARBA" id="ARBA00048778"/>
    </source>
</evidence>
<keyword evidence="5" id="KW-0999">Mitochondrion inner membrane</keyword>
<dbReference type="InterPro" id="IPR057495">
    <property type="entry name" value="AAA_lid_BCS1"/>
</dbReference>
<evidence type="ECO:0000256" key="2">
    <source>
        <dbReference type="ARBA" id="ARBA00007448"/>
    </source>
</evidence>
<evidence type="ECO:0000256" key="13">
    <source>
        <dbReference type="SAM" id="Coils"/>
    </source>
</evidence>